<organism evidence="1 2">
    <name type="scientific">Stephania cephalantha</name>
    <dbReference type="NCBI Taxonomy" id="152367"/>
    <lineage>
        <taxon>Eukaryota</taxon>
        <taxon>Viridiplantae</taxon>
        <taxon>Streptophyta</taxon>
        <taxon>Embryophyta</taxon>
        <taxon>Tracheophyta</taxon>
        <taxon>Spermatophyta</taxon>
        <taxon>Magnoliopsida</taxon>
        <taxon>Ranunculales</taxon>
        <taxon>Menispermaceae</taxon>
        <taxon>Menispermoideae</taxon>
        <taxon>Cissampelideae</taxon>
        <taxon>Stephania</taxon>
    </lineage>
</organism>
<dbReference type="Proteomes" id="UP001419268">
    <property type="component" value="Unassembled WGS sequence"/>
</dbReference>
<accession>A0AAP0HGV7</accession>
<protein>
    <submittedName>
        <fullName evidence="1">Uncharacterized protein</fullName>
    </submittedName>
</protein>
<gene>
    <name evidence="1" type="ORF">Scep_030843</name>
</gene>
<name>A0AAP0HGV7_9MAGN</name>
<dbReference type="EMBL" id="JBBNAG010000013">
    <property type="protein sequence ID" value="KAK9084372.1"/>
    <property type="molecule type" value="Genomic_DNA"/>
</dbReference>
<proteinExistence type="predicted"/>
<dbReference type="AlphaFoldDB" id="A0AAP0HGV7"/>
<evidence type="ECO:0000313" key="1">
    <source>
        <dbReference type="EMBL" id="KAK9084372.1"/>
    </source>
</evidence>
<sequence>MPQRGPVLLERGHQLRVHNIHPRREPLRRFPPIRRHLQTRPTIHQNRLGSILEMLRYEPFEVARRTRQQEEHSLATQHEHVLAIAHRLLLLVMPSEQRRRDEWLIVVWLLIEH</sequence>
<reference evidence="1 2" key="1">
    <citation type="submission" date="2024-01" db="EMBL/GenBank/DDBJ databases">
        <title>Genome assemblies of Stephania.</title>
        <authorList>
            <person name="Yang L."/>
        </authorList>
    </citation>
    <scope>NUCLEOTIDE SEQUENCE [LARGE SCALE GENOMIC DNA]</scope>
    <source>
        <strain evidence="1">JXDWG</strain>
        <tissue evidence="1">Leaf</tissue>
    </source>
</reference>
<evidence type="ECO:0000313" key="2">
    <source>
        <dbReference type="Proteomes" id="UP001419268"/>
    </source>
</evidence>
<keyword evidence="2" id="KW-1185">Reference proteome</keyword>
<comment type="caution">
    <text evidence="1">The sequence shown here is derived from an EMBL/GenBank/DDBJ whole genome shotgun (WGS) entry which is preliminary data.</text>
</comment>